<dbReference type="Gene3D" id="1.10.3720.10">
    <property type="entry name" value="MetI-like"/>
    <property type="match status" value="1"/>
</dbReference>
<comment type="subcellular location">
    <subcellularLocation>
        <location evidence="1 7">Cell membrane</location>
        <topology evidence="1 7">Multi-pass membrane protein</topology>
    </subcellularLocation>
</comment>
<reference evidence="10 11" key="1">
    <citation type="submission" date="2016-10" db="EMBL/GenBank/DDBJ databases">
        <authorList>
            <person name="de Groot N.N."/>
        </authorList>
    </citation>
    <scope>NUCLEOTIDE SEQUENCE [LARGE SCALE GENOMIC DNA]</scope>
    <source>
        <strain evidence="10 11">CGMCC 1.9159</strain>
    </source>
</reference>
<keyword evidence="11" id="KW-1185">Reference proteome</keyword>
<evidence type="ECO:0000259" key="9">
    <source>
        <dbReference type="PROSITE" id="PS50928"/>
    </source>
</evidence>
<dbReference type="OrthoDB" id="61122at2"/>
<proteinExistence type="inferred from homology"/>
<feature type="region of interest" description="Disordered" evidence="8">
    <location>
        <begin position="1"/>
        <end position="28"/>
    </location>
</feature>
<evidence type="ECO:0000313" key="11">
    <source>
        <dbReference type="Proteomes" id="UP000199475"/>
    </source>
</evidence>
<accession>A0A1G9HIK5</accession>
<dbReference type="Pfam" id="PF00528">
    <property type="entry name" value="BPD_transp_1"/>
    <property type="match status" value="1"/>
</dbReference>
<dbReference type="CDD" id="cd06261">
    <property type="entry name" value="TM_PBP2"/>
    <property type="match status" value="1"/>
</dbReference>
<dbReference type="EMBL" id="FNGP01000001">
    <property type="protein sequence ID" value="SDL12742.1"/>
    <property type="molecule type" value="Genomic_DNA"/>
</dbReference>
<comment type="similarity">
    <text evidence="7">Belongs to the binding-protein-dependent transport system permease family.</text>
</comment>
<keyword evidence="3" id="KW-1003">Cell membrane</keyword>
<dbReference type="RefSeq" id="WP_093248353.1">
    <property type="nucleotide sequence ID" value="NZ_FNGP01000001.1"/>
</dbReference>
<dbReference type="AlphaFoldDB" id="A0A1G9HIK5"/>
<protein>
    <submittedName>
        <fullName evidence="10">Multiple sugar transport system permease protein</fullName>
    </submittedName>
</protein>
<dbReference type="InterPro" id="IPR000515">
    <property type="entry name" value="MetI-like"/>
</dbReference>
<name>A0A1G9HIK5_9ACTN</name>
<feature type="transmembrane region" description="Helical" evidence="7">
    <location>
        <begin position="271"/>
        <end position="290"/>
    </location>
</feature>
<keyword evidence="6 7" id="KW-0472">Membrane</keyword>
<evidence type="ECO:0000256" key="4">
    <source>
        <dbReference type="ARBA" id="ARBA00022692"/>
    </source>
</evidence>
<dbReference type="InterPro" id="IPR035906">
    <property type="entry name" value="MetI-like_sf"/>
</dbReference>
<evidence type="ECO:0000256" key="2">
    <source>
        <dbReference type="ARBA" id="ARBA00022448"/>
    </source>
</evidence>
<keyword evidence="10" id="KW-0762">Sugar transport</keyword>
<keyword evidence="4 7" id="KW-0812">Transmembrane</keyword>
<dbReference type="Proteomes" id="UP000199475">
    <property type="component" value="Unassembled WGS sequence"/>
</dbReference>
<sequence>MTTTTKEAVQPAVVDSVPEERRRRRRSTGEDALFRPRGVFKVIIQILLAIATVITLFPFYAMVIMSFKAPTAMTFPDSLFPTDLTISAYAYVLQSDEMLRWALNTLIYSVVSVVLVLLLSSMAAYAFAKKRFPGRTPMFWMIIAMLMVPYHITLIPLFVMIAGADGVNTYWGLIAPSLANAQAIFLLRQFIIALPDELLEAAKLDGASEIRIFFQVVLPLCKPILATLGLFVFLWHWNDFLWPLIIAQTPEMRVLTTGVSSLMRESQPLNIQLASAALAILPIFIAYLFAQRYFTQGVTMSGMKG</sequence>
<dbReference type="SUPFAM" id="SSF161098">
    <property type="entry name" value="MetI-like"/>
    <property type="match status" value="1"/>
</dbReference>
<feature type="transmembrane region" description="Helical" evidence="7">
    <location>
        <begin position="139"/>
        <end position="164"/>
    </location>
</feature>
<feature type="domain" description="ABC transmembrane type-1" evidence="9">
    <location>
        <begin position="102"/>
        <end position="290"/>
    </location>
</feature>
<feature type="transmembrane region" description="Helical" evidence="7">
    <location>
        <begin position="42"/>
        <end position="67"/>
    </location>
</feature>
<feature type="transmembrane region" description="Helical" evidence="7">
    <location>
        <begin position="170"/>
        <end position="191"/>
    </location>
</feature>
<evidence type="ECO:0000256" key="7">
    <source>
        <dbReference type="RuleBase" id="RU363032"/>
    </source>
</evidence>
<keyword evidence="5 7" id="KW-1133">Transmembrane helix</keyword>
<evidence type="ECO:0000256" key="1">
    <source>
        <dbReference type="ARBA" id="ARBA00004651"/>
    </source>
</evidence>
<feature type="transmembrane region" description="Helical" evidence="7">
    <location>
        <begin position="106"/>
        <end position="127"/>
    </location>
</feature>
<dbReference type="STRING" id="686624.SAMN04488242_0335"/>
<organism evidence="10 11">
    <name type="scientific">Tessaracoccus oleiagri</name>
    <dbReference type="NCBI Taxonomy" id="686624"/>
    <lineage>
        <taxon>Bacteria</taxon>
        <taxon>Bacillati</taxon>
        <taxon>Actinomycetota</taxon>
        <taxon>Actinomycetes</taxon>
        <taxon>Propionibacteriales</taxon>
        <taxon>Propionibacteriaceae</taxon>
        <taxon>Tessaracoccus</taxon>
    </lineage>
</organism>
<evidence type="ECO:0000256" key="3">
    <source>
        <dbReference type="ARBA" id="ARBA00022475"/>
    </source>
</evidence>
<dbReference type="GO" id="GO:0005886">
    <property type="term" value="C:plasma membrane"/>
    <property type="evidence" value="ECO:0007669"/>
    <property type="project" value="UniProtKB-SubCell"/>
</dbReference>
<gene>
    <name evidence="10" type="ORF">SAMN04488242_0335</name>
</gene>
<evidence type="ECO:0000256" key="8">
    <source>
        <dbReference type="SAM" id="MobiDB-lite"/>
    </source>
</evidence>
<dbReference type="GO" id="GO:0055085">
    <property type="term" value="P:transmembrane transport"/>
    <property type="evidence" value="ECO:0007669"/>
    <property type="project" value="InterPro"/>
</dbReference>
<evidence type="ECO:0000256" key="5">
    <source>
        <dbReference type="ARBA" id="ARBA00022989"/>
    </source>
</evidence>
<feature type="transmembrane region" description="Helical" evidence="7">
    <location>
        <begin position="212"/>
        <end position="235"/>
    </location>
</feature>
<dbReference type="PANTHER" id="PTHR43744">
    <property type="entry name" value="ABC TRANSPORTER PERMEASE PROTEIN MG189-RELATED-RELATED"/>
    <property type="match status" value="1"/>
</dbReference>
<evidence type="ECO:0000256" key="6">
    <source>
        <dbReference type="ARBA" id="ARBA00023136"/>
    </source>
</evidence>
<evidence type="ECO:0000313" key="10">
    <source>
        <dbReference type="EMBL" id="SDL12742.1"/>
    </source>
</evidence>
<dbReference type="PROSITE" id="PS50928">
    <property type="entry name" value="ABC_TM1"/>
    <property type="match status" value="1"/>
</dbReference>
<keyword evidence="2 7" id="KW-0813">Transport</keyword>
<dbReference type="PANTHER" id="PTHR43744:SF12">
    <property type="entry name" value="ABC TRANSPORTER PERMEASE PROTEIN MG189-RELATED"/>
    <property type="match status" value="1"/>
</dbReference>